<dbReference type="Proteomes" id="UP000887458">
    <property type="component" value="Unassembled WGS sequence"/>
</dbReference>
<gene>
    <name evidence="1" type="ORF">DERP_006192</name>
</gene>
<organism evidence="1 2">
    <name type="scientific">Dermatophagoides pteronyssinus</name>
    <name type="common">European house dust mite</name>
    <dbReference type="NCBI Taxonomy" id="6956"/>
    <lineage>
        <taxon>Eukaryota</taxon>
        <taxon>Metazoa</taxon>
        <taxon>Ecdysozoa</taxon>
        <taxon>Arthropoda</taxon>
        <taxon>Chelicerata</taxon>
        <taxon>Arachnida</taxon>
        <taxon>Acari</taxon>
        <taxon>Acariformes</taxon>
        <taxon>Sarcoptiformes</taxon>
        <taxon>Astigmata</taxon>
        <taxon>Psoroptidia</taxon>
        <taxon>Analgoidea</taxon>
        <taxon>Pyroglyphidae</taxon>
        <taxon>Dermatophagoidinae</taxon>
        <taxon>Dermatophagoides</taxon>
    </lineage>
</organism>
<reference evidence="1 2" key="2">
    <citation type="journal article" date="2022" name="Mol. Biol. Evol.">
        <title>Comparative Genomics Reveals Insights into the Divergent Evolution of Astigmatic Mites and Household Pest Adaptations.</title>
        <authorList>
            <person name="Xiong Q."/>
            <person name="Wan A.T."/>
            <person name="Liu X."/>
            <person name="Fung C.S."/>
            <person name="Xiao X."/>
            <person name="Malainual N."/>
            <person name="Hou J."/>
            <person name="Wang L."/>
            <person name="Wang M."/>
            <person name="Yang K.Y."/>
            <person name="Cui Y."/>
            <person name="Leung E.L."/>
            <person name="Nong W."/>
            <person name="Shin S.K."/>
            <person name="Au S.W."/>
            <person name="Jeong K.Y."/>
            <person name="Chew F.T."/>
            <person name="Hui J.H."/>
            <person name="Leung T.F."/>
            <person name="Tungtrongchitr A."/>
            <person name="Zhong N."/>
            <person name="Liu Z."/>
            <person name="Tsui S.K."/>
        </authorList>
    </citation>
    <scope>NUCLEOTIDE SEQUENCE [LARGE SCALE GENOMIC DNA]</scope>
    <source>
        <strain evidence="1">Derp</strain>
    </source>
</reference>
<evidence type="ECO:0000313" key="2">
    <source>
        <dbReference type="Proteomes" id="UP000887458"/>
    </source>
</evidence>
<protein>
    <submittedName>
        <fullName evidence="1">Uncharacterized protein</fullName>
    </submittedName>
</protein>
<reference evidence="1 2" key="1">
    <citation type="journal article" date="2018" name="J. Allergy Clin. Immunol.">
        <title>High-quality assembly of Dermatophagoides pteronyssinus genome and transcriptome reveals a wide range of novel allergens.</title>
        <authorList>
            <person name="Liu X.Y."/>
            <person name="Yang K.Y."/>
            <person name="Wang M.Q."/>
            <person name="Kwok J.S."/>
            <person name="Zeng X."/>
            <person name="Yang Z."/>
            <person name="Xiao X.J."/>
            <person name="Lau C.P."/>
            <person name="Li Y."/>
            <person name="Huang Z.M."/>
            <person name="Ba J.G."/>
            <person name="Yim A.K."/>
            <person name="Ouyang C.Y."/>
            <person name="Ngai S.M."/>
            <person name="Chan T.F."/>
            <person name="Leung E.L."/>
            <person name="Liu L."/>
            <person name="Liu Z.G."/>
            <person name="Tsui S.K."/>
        </authorList>
    </citation>
    <scope>NUCLEOTIDE SEQUENCE [LARGE SCALE GENOMIC DNA]</scope>
    <source>
        <strain evidence="1">Derp</strain>
    </source>
</reference>
<sequence>MDDDNSIISVSKSTFADFNPSILERDSFDFEFNSLFCFIINDSSKYSKLSANICIRFSGESSIKSATPRVLNTPYLTTCFCAKRSFRFSIGLKIFGNITITNNHQNATKILPEIANDSFGSCNDPNVSYTV</sequence>
<name>A0ABQ8IXR9_DERPT</name>
<keyword evidence="2" id="KW-1185">Reference proteome</keyword>
<comment type="caution">
    <text evidence="1">The sequence shown here is derived from an EMBL/GenBank/DDBJ whole genome shotgun (WGS) entry which is preliminary data.</text>
</comment>
<dbReference type="EMBL" id="NJHN03000099">
    <property type="protein sequence ID" value="KAH9415104.1"/>
    <property type="molecule type" value="Genomic_DNA"/>
</dbReference>
<proteinExistence type="predicted"/>
<evidence type="ECO:0000313" key="1">
    <source>
        <dbReference type="EMBL" id="KAH9415104.1"/>
    </source>
</evidence>
<accession>A0ABQ8IXR9</accession>